<feature type="transmembrane region" description="Helical" evidence="1">
    <location>
        <begin position="21"/>
        <end position="45"/>
    </location>
</feature>
<proteinExistence type="predicted"/>
<feature type="transmembrane region" description="Helical" evidence="1">
    <location>
        <begin position="57"/>
        <end position="84"/>
    </location>
</feature>
<sequence>MQEVLRSEGSRLTLNLRRARAFVSALLSHFPLTLQGSLALVLSAGALRLIGYGSMDLVVFALCLCALFVVILSLFATVIGGLVVQRKVMRALECQPSSRSSAAAFEAGYHNSTEFSLPAITWLPLVRLNWRIVSPANTETLNERRRDNRLHETIVPAHRGKNDAVIRRFEVRDALGLCSYSWLATQPLAHMILPRLGAYHPFTLQRARITADGLPETNGEPLGDRMEIRPYAPGDSVRDIMWKGFARNRQLNVRLPERSVAFDDKACAYLVSGTGDEAAAALARLTLESGLLGDDWHFGADGAGNDNGRANEYRNLADALVAIADSAAPEELAPHSYGLDRFLAAQHCSHCLVFASARDSEVLARLAATAQSRACRLNLVIGVDIVGRRTPKSRLHRALWKDSDVRSSNVLSSNVLAKTLKASPVLDLTTLSQRVESIVLVDRTSGDLVKISDLKDAILG</sequence>
<organism evidence="2 3">
    <name type="scientific">OM182 bacterium BACL3 MAG-120507-bin80</name>
    <dbReference type="NCBI Taxonomy" id="1655577"/>
    <lineage>
        <taxon>Bacteria</taxon>
        <taxon>Pseudomonadati</taxon>
        <taxon>Pseudomonadota</taxon>
        <taxon>Gammaproteobacteria</taxon>
        <taxon>OMG group</taxon>
        <taxon>OM182 clade</taxon>
    </lineage>
</organism>
<evidence type="ECO:0000313" key="2">
    <source>
        <dbReference type="EMBL" id="KRO71225.1"/>
    </source>
</evidence>
<dbReference type="AlphaFoldDB" id="A0A0R2S8J0"/>
<name>A0A0R2S8J0_9GAMM</name>
<accession>A0A0R2S8J0</accession>
<gene>
    <name evidence="2" type="ORF">ABR69_09900</name>
</gene>
<keyword evidence="1" id="KW-0472">Membrane</keyword>
<comment type="caution">
    <text evidence="2">The sequence shown here is derived from an EMBL/GenBank/DDBJ whole genome shotgun (WGS) entry which is preliminary data.</text>
</comment>
<protein>
    <submittedName>
        <fullName evidence="2">Uncharacterized protein</fullName>
    </submittedName>
</protein>
<evidence type="ECO:0000313" key="3">
    <source>
        <dbReference type="Proteomes" id="UP000051934"/>
    </source>
</evidence>
<dbReference type="EMBL" id="LIBB01000217">
    <property type="protein sequence ID" value="KRO71225.1"/>
    <property type="molecule type" value="Genomic_DNA"/>
</dbReference>
<reference evidence="2 3" key="1">
    <citation type="submission" date="2015-10" db="EMBL/GenBank/DDBJ databases">
        <title>Metagenome-Assembled Genomes uncover a global brackish microbiome.</title>
        <authorList>
            <person name="Hugerth L.W."/>
            <person name="Larsson J."/>
            <person name="Alneberg J."/>
            <person name="Lindh M.V."/>
            <person name="Legrand C."/>
            <person name="Pinhassi J."/>
            <person name="Andersson A.F."/>
        </authorList>
    </citation>
    <scope>NUCLEOTIDE SEQUENCE [LARGE SCALE GENOMIC DNA]</scope>
    <source>
        <strain evidence="2">BACL4 MAG-120507-bin80</strain>
    </source>
</reference>
<evidence type="ECO:0000256" key="1">
    <source>
        <dbReference type="SAM" id="Phobius"/>
    </source>
</evidence>
<keyword evidence="1" id="KW-1133">Transmembrane helix</keyword>
<dbReference type="Proteomes" id="UP000051934">
    <property type="component" value="Unassembled WGS sequence"/>
</dbReference>
<keyword evidence="1" id="KW-0812">Transmembrane</keyword>